<dbReference type="Pfam" id="PF13456">
    <property type="entry name" value="RVT_3"/>
    <property type="match status" value="1"/>
</dbReference>
<feature type="domain" description="RNase H type-1" evidence="1">
    <location>
        <begin position="102"/>
        <end position="161"/>
    </location>
</feature>
<sequence length="196" mass="22381">MERCLGPKLCGIMERITDYQSVLSSRCRTYLRCPFITEVKGGKMIWCGEATEVDNREWMTYLFELLSRDQRNLVACAVWTIWTELKTFRERLPYKPVGMERWEIEIKGDSLTVVNKVDVIDKDRSAIGAYIEDIKALKGGFGRCKYIHVVKGSNGLAHILVIEGIKRGASSYSLGGVSKFVEMVVERDKRSSETRV</sequence>
<evidence type="ECO:0000313" key="2">
    <source>
        <dbReference type="EMBL" id="MBA0648142.1"/>
    </source>
</evidence>
<dbReference type="EMBL" id="JABFAB010000005">
    <property type="protein sequence ID" value="MBA0648142.1"/>
    <property type="molecule type" value="Genomic_DNA"/>
</dbReference>
<dbReference type="InterPro" id="IPR002156">
    <property type="entry name" value="RNaseH_domain"/>
</dbReference>
<keyword evidence="3" id="KW-1185">Reference proteome</keyword>
<comment type="caution">
    <text evidence="2">The sequence shown here is derived from an EMBL/GenBank/DDBJ whole genome shotgun (WGS) entry which is preliminary data.</text>
</comment>
<dbReference type="GO" id="GO:0003676">
    <property type="term" value="F:nucleic acid binding"/>
    <property type="evidence" value="ECO:0007669"/>
    <property type="project" value="InterPro"/>
</dbReference>
<name>A0A7J8UCD6_9ROSI</name>
<gene>
    <name evidence="2" type="ORF">Goklo_015917</name>
</gene>
<protein>
    <recommendedName>
        <fullName evidence="1">RNase H type-1 domain-containing protein</fullName>
    </recommendedName>
</protein>
<proteinExistence type="predicted"/>
<dbReference type="GO" id="GO:0004523">
    <property type="term" value="F:RNA-DNA hybrid ribonuclease activity"/>
    <property type="evidence" value="ECO:0007669"/>
    <property type="project" value="InterPro"/>
</dbReference>
<evidence type="ECO:0000259" key="1">
    <source>
        <dbReference type="Pfam" id="PF13456"/>
    </source>
</evidence>
<reference evidence="2 3" key="1">
    <citation type="journal article" date="2019" name="Genome Biol. Evol.">
        <title>Insights into the evolution of the New World diploid cottons (Gossypium, subgenus Houzingenia) based on genome sequencing.</title>
        <authorList>
            <person name="Grover C.E."/>
            <person name="Arick M.A. 2nd"/>
            <person name="Thrash A."/>
            <person name="Conover J.L."/>
            <person name="Sanders W.S."/>
            <person name="Peterson D.G."/>
            <person name="Frelichowski J.E."/>
            <person name="Scheffler J.A."/>
            <person name="Scheffler B.E."/>
            <person name="Wendel J.F."/>
        </authorList>
    </citation>
    <scope>NUCLEOTIDE SEQUENCE [LARGE SCALE GENOMIC DNA]</scope>
    <source>
        <strain evidence="2">57</strain>
        <tissue evidence="2">Leaf</tissue>
    </source>
</reference>
<dbReference type="OrthoDB" id="10449382at2759"/>
<accession>A0A7J8UCD6</accession>
<dbReference type="AlphaFoldDB" id="A0A7J8UCD6"/>
<evidence type="ECO:0000313" key="3">
    <source>
        <dbReference type="Proteomes" id="UP000593573"/>
    </source>
</evidence>
<dbReference type="Proteomes" id="UP000593573">
    <property type="component" value="Unassembled WGS sequence"/>
</dbReference>
<organism evidence="2 3">
    <name type="scientific">Gossypium klotzschianum</name>
    <dbReference type="NCBI Taxonomy" id="34286"/>
    <lineage>
        <taxon>Eukaryota</taxon>
        <taxon>Viridiplantae</taxon>
        <taxon>Streptophyta</taxon>
        <taxon>Embryophyta</taxon>
        <taxon>Tracheophyta</taxon>
        <taxon>Spermatophyta</taxon>
        <taxon>Magnoliopsida</taxon>
        <taxon>eudicotyledons</taxon>
        <taxon>Gunneridae</taxon>
        <taxon>Pentapetalae</taxon>
        <taxon>rosids</taxon>
        <taxon>malvids</taxon>
        <taxon>Malvales</taxon>
        <taxon>Malvaceae</taxon>
        <taxon>Malvoideae</taxon>
        <taxon>Gossypium</taxon>
    </lineage>
</organism>